<evidence type="ECO:0000313" key="2">
    <source>
        <dbReference type="EMBL" id="CAB4655260.1"/>
    </source>
</evidence>
<reference evidence="2" key="1">
    <citation type="submission" date="2020-05" db="EMBL/GenBank/DDBJ databases">
        <authorList>
            <person name="Chiriac C."/>
            <person name="Salcher M."/>
            <person name="Ghai R."/>
            <person name="Kavagutti S V."/>
        </authorList>
    </citation>
    <scope>NUCLEOTIDE SEQUENCE</scope>
</reference>
<gene>
    <name evidence="2" type="ORF">UFOPK2214_00861</name>
</gene>
<protein>
    <submittedName>
        <fullName evidence="2">Unannotated protein</fullName>
    </submittedName>
</protein>
<keyword evidence="1" id="KW-1133">Transmembrane helix</keyword>
<name>A0A6J6KZU8_9ZZZZ</name>
<organism evidence="2">
    <name type="scientific">freshwater metagenome</name>
    <dbReference type="NCBI Taxonomy" id="449393"/>
    <lineage>
        <taxon>unclassified sequences</taxon>
        <taxon>metagenomes</taxon>
        <taxon>ecological metagenomes</taxon>
    </lineage>
</organism>
<dbReference type="AlphaFoldDB" id="A0A6J6KZU8"/>
<proteinExistence type="predicted"/>
<keyword evidence="1" id="KW-0472">Membrane</keyword>
<accession>A0A6J6KZU8</accession>
<feature type="transmembrane region" description="Helical" evidence="1">
    <location>
        <begin position="49"/>
        <end position="72"/>
    </location>
</feature>
<sequence length="162" mass="16664">MSTPVSPLGSVLAGQAPEVSISRDLVKRGLFAAPVVVLGGFIADSGAGAASAAFALALVLLNFSLAAGLIAITAPISLGLMMGAILFGYIARLGLITVAVLLVKDLSWVSIPVLGGAIIVTHLGLLFWEMKYVAASLAFPGTKPNKPYLTKSRPPDKHQAKD</sequence>
<feature type="transmembrane region" description="Helical" evidence="1">
    <location>
        <begin position="109"/>
        <end position="128"/>
    </location>
</feature>
<keyword evidence="1" id="KW-0812">Transmembrane</keyword>
<dbReference type="EMBL" id="CAEZWJ010000022">
    <property type="protein sequence ID" value="CAB4655260.1"/>
    <property type="molecule type" value="Genomic_DNA"/>
</dbReference>
<evidence type="ECO:0000256" key="1">
    <source>
        <dbReference type="SAM" id="Phobius"/>
    </source>
</evidence>